<dbReference type="EMBL" id="JACJID010000006">
    <property type="protein sequence ID" value="MBA8930345.1"/>
    <property type="molecule type" value="Genomic_DNA"/>
</dbReference>
<comment type="caution">
    <text evidence="1">The sequence shown here is derived from an EMBL/GenBank/DDBJ whole genome shotgun (WGS) entry which is preliminary data.</text>
</comment>
<gene>
    <name evidence="1" type="ORF">BC739_007578</name>
</gene>
<proteinExistence type="predicted"/>
<keyword evidence="2" id="KW-1185">Reference proteome</keyword>
<organism evidence="1 2">
    <name type="scientific">Kutzneria viridogrisea</name>
    <dbReference type="NCBI Taxonomy" id="47990"/>
    <lineage>
        <taxon>Bacteria</taxon>
        <taxon>Bacillati</taxon>
        <taxon>Actinomycetota</taxon>
        <taxon>Actinomycetes</taxon>
        <taxon>Pseudonocardiales</taxon>
        <taxon>Pseudonocardiaceae</taxon>
        <taxon>Kutzneria</taxon>
    </lineage>
</organism>
<dbReference type="Pfam" id="PF13578">
    <property type="entry name" value="Methyltransf_24"/>
    <property type="match status" value="1"/>
</dbReference>
<accession>A0ABR6BUK5</accession>
<dbReference type="Proteomes" id="UP000517916">
    <property type="component" value="Unassembled WGS sequence"/>
</dbReference>
<name>A0ABR6BUK5_9PSEU</name>
<dbReference type="SUPFAM" id="SSF53335">
    <property type="entry name" value="S-adenosyl-L-methionine-dependent methyltransferases"/>
    <property type="match status" value="1"/>
</dbReference>
<protein>
    <submittedName>
        <fullName evidence="1">O-methyltransferase YrrM</fullName>
    </submittedName>
</protein>
<reference evidence="1 2" key="1">
    <citation type="submission" date="2020-08" db="EMBL/GenBank/DDBJ databases">
        <title>Genomic Encyclopedia of Archaeal and Bacterial Type Strains, Phase II (KMG-II): from individual species to whole genera.</title>
        <authorList>
            <person name="Goeker M."/>
        </authorList>
    </citation>
    <scope>NUCLEOTIDE SEQUENCE [LARGE SCALE GENOMIC DNA]</scope>
    <source>
        <strain evidence="1 2">DSM 43850</strain>
    </source>
</reference>
<dbReference type="InterPro" id="IPR029063">
    <property type="entry name" value="SAM-dependent_MTases_sf"/>
</dbReference>
<evidence type="ECO:0000313" key="2">
    <source>
        <dbReference type="Proteomes" id="UP000517916"/>
    </source>
</evidence>
<dbReference type="Gene3D" id="3.40.50.150">
    <property type="entry name" value="Vaccinia Virus protein VP39"/>
    <property type="match status" value="1"/>
</dbReference>
<dbReference type="RefSeq" id="WP_025354904.1">
    <property type="nucleotide sequence ID" value="NZ_BAAABQ010000025.1"/>
</dbReference>
<sequence length="232" mass="26220">MEPITLGLVTRLYRDYATELATVREEQRELLAARQPGMRAQLDDLEAEITYLLLRELRPDTVVEVGTFHGWSTTWILRALRDNGVGRLLSFDQVDHVLRTVPDELAGQRWTFSKGDVRTKAAEIPAETDYLFLDAAHSGSFARWYLTTVFPTLRAGTRVSVHDVFHGRRPLPFSEGAVLLGWLADRNIDYFTPSAKRAPEHNAALRGLKAELGLAEPVRTSRDNPMVFFDLA</sequence>
<evidence type="ECO:0000313" key="1">
    <source>
        <dbReference type="EMBL" id="MBA8930345.1"/>
    </source>
</evidence>